<dbReference type="AlphaFoldDB" id="A0A1S0TY95"/>
<organism evidence="1">
    <name type="scientific">Loa loa</name>
    <name type="common">Eye worm</name>
    <name type="synonym">Filaria loa</name>
    <dbReference type="NCBI Taxonomy" id="7209"/>
    <lineage>
        <taxon>Eukaryota</taxon>
        <taxon>Metazoa</taxon>
        <taxon>Ecdysozoa</taxon>
        <taxon>Nematoda</taxon>
        <taxon>Chromadorea</taxon>
        <taxon>Rhabditida</taxon>
        <taxon>Spirurina</taxon>
        <taxon>Spiruromorpha</taxon>
        <taxon>Filarioidea</taxon>
        <taxon>Onchocercidae</taxon>
        <taxon>Loa</taxon>
    </lineage>
</organism>
<evidence type="ECO:0000313" key="1">
    <source>
        <dbReference type="EMBL" id="EFO21848.1"/>
    </source>
</evidence>
<protein>
    <submittedName>
        <fullName evidence="1">Uncharacterized protein</fullName>
    </submittedName>
</protein>
<gene>
    <name evidence="1" type="ORF">LOAG_06640</name>
</gene>
<dbReference type="EMBL" id="JH712116">
    <property type="protein sequence ID" value="EFO21848.1"/>
    <property type="molecule type" value="Genomic_DNA"/>
</dbReference>
<dbReference type="KEGG" id="loa:LOAG_06640"/>
<sequence length="60" mass="6906">MFFPKINEHEIKRQFRRNLNIYNLVTAGVIALREETDTLVDSELTESSALTTFMKAATTE</sequence>
<proteinExistence type="predicted"/>
<dbReference type="GeneID" id="9944054"/>
<accession>A0A1S0TY95</accession>
<name>A0A1S0TY95_LOALO</name>
<dbReference type="RefSeq" id="XP_003142224.1">
    <property type="nucleotide sequence ID" value="XM_003142176.1"/>
</dbReference>
<dbReference type="CTD" id="9944054"/>
<dbReference type="InParanoid" id="A0A1S0TY95"/>
<reference evidence="1" key="1">
    <citation type="submission" date="2012-04" db="EMBL/GenBank/DDBJ databases">
        <title>The Genome Sequence of Loa loa.</title>
        <authorList>
            <consortium name="The Broad Institute Genome Sequencing Platform"/>
            <consortium name="Broad Institute Genome Sequencing Center for Infectious Disease"/>
            <person name="Nutman T.B."/>
            <person name="Fink D.L."/>
            <person name="Russ C."/>
            <person name="Young S."/>
            <person name="Zeng Q."/>
            <person name="Gargeya S."/>
            <person name="Alvarado L."/>
            <person name="Berlin A."/>
            <person name="Chapman S.B."/>
            <person name="Chen Z."/>
            <person name="Freedman E."/>
            <person name="Gellesch M."/>
            <person name="Goldberg J."/>
            <person name="Griggs A."/>
            <person name="Gujja S."/>
            <person name="Heilman E.R."/>
            <person name="Heiman D."/>
            <person name="Howarth C."/>
            <person name="Mehta T."/>
            <person name="Neiman D."/>
            <person name="Pearson M."/>
            <person name="Roberts A."/>
            <person name="Saif S."/>
            <person name="Shea T."/>
            <person name="Shenoy N."/>
            <person name="Sisk P."/>
            <person name="Stolte C."/>
            <person name="Sykes S."/>
            <person name="White J."/>
            <person name="Yandava C."/>
            <person name="Haas B."/>
            <person name="Henn M.R."/>
            <person name="Nusbaum C."/>
            <person name="Birren B."/>
        </authorList>
    </citation>
    <scope>NUCLEOTIDE SEQUENCE [LARGE SCALE GENOMIC DNA]</scope>
</reference>